<dbReference type="InterPro" id="IPR025669">
    <property type="entry name" value="AAA_dom"/>
</dbReference>
<feature type="domain" description="AAA" evidence="1">
    <location>
        <begin position="6"/>
        <end position="170"/>
    </location>
</feature>
<sequence>MPTPRRVIAVVNQKGGVGKTAVSTNLAAAVAQSGGEVLAIDSDRQGNMASQLLPDGADYGLADVYTQRTTLQDAIVRSPTVGVDVVVPGDKLAQAELGMVGAVKREEMLARHLETLEDDVPLVIIDCPPNLGLLAVNAMTACTELLIPISMQDSESVTGLADVMATIAQLFGPTDQPPLRAILNRDQKNRRIAQRLSDGLTAHGVPLTTVRIPERTVFHAAPDDGLPAVVSHPDSLPATRFRELAAELKLV</sequence>
<protein>
    <submittedName>
        <fullName evidence="2">Unannotated protein</fullName>
    </submittedName>
</protein>
<dbReference type="Gene3D" id="3.40.50.300">
    <property type="entry name" value="P-loop containing nucleotide triphosphate hydrolases"/>
    <property type="match status" value="1"/>
</dbReference>
<gene>
    <name evidence="2" type="ORF">UFOPK3564_00537</name>
</gene>
<dbReference type="SUPFAM" id="SSF52540">
    <property type="entry name" value="P-loop containing nucleoside triphosphate hydrolases"/>
    <property type="match status" value="1"/>
</dbReference>
<dbReference type="EMBL" id="CAFBMK010000018">
    <property type="protein sequence ID" value="CAB4900410.1"/>
    <property type="molecule type" value="Genomic_DNA"/>
</dbReference>
<organism evidence="2">
    <name type="scientific">freshwater metagenome</name>
    <dbReference type="NCBI Taxonomy" id="449393"/>
    <lineage>
        <taxon>unclassified sequences</taxon>
        <taxon>metagenomes</taxon>
        <taxon>ecological metagenomes</taxon>
    </lineage>
</organism>
<reference evidence="2" key="1">
    <citation type="submission" date="2020-05" db="EMBL/GenBank/DDBJ databases">
        <authorList>
            <person name="Chiriac C."/>
            <person name="Salcher M."/>
            <person name="Ghai R."/>
            <person name="Kavagutti S V."/>
        </authorList>
    </citation>
    <scope>NUCLEOTIDE SEQUENCE</scope>
</reference>
<evidence type="ECO:0000259" key="1">
    <source>
        <dbReference type="Pfam" id="PF13614"/>
    </source>
</evidence>
<accession>A0A6J7G6Y9</accession>
<evidence type="ECO:0000313" key="2">
    <source>
        <dbReference type="EMBL" id="CAB4900410.1"/>
    </source>
</evidence>
<dbReference type="InterPro" id="IPR050678">
    <property type="entry name" value="DNA_Partitioning_ATPase"/>
</dbReference>
<dbReference type="PANTHER" id="PTHR13696:SF99">
    <property type="entry name" value="COBYRINIC ACID AC-DIAMIDE SYNTHASE"/>
    <property type="match status" value="1"/>
</dbReference>
<dbReference type="PANTHER" id="PTHR13696">
    <property type="entry name" value="P-LOOP CONTAINING NUCLEOSIDE TRIPHOSPHATE HYDROLASE"/>
    <property type="match status" value="1"/>
</dbReference>
<dbReference type="CDD" id="cd02042">
    <property type="entry name" value="ParAB_family"/>
    <property type="match status" value="1"/>
</dbReference>
<proteinExistence type="predicted"/>
<dbReference type="InterPro" id="IPR027417">
    <property type="entry name" value="P-loop_NTPase"/>
</dbReference>
<dbReference type="AlphaFoldDB" id="A0A6J7G6Y9"/>
<dbReference type="Pfam" id="PF13614">
    <property type="entry name" value="AAA_31"/>
    <property type="match status" value="1"/>
</dbReference>
<name>A0A6J7G6Y9_9ZZZZ</name>